<dbReference type="RefSeq" id="WP_108402777.1">
    <property type="nucleotide sequence ID" value="NZ_NESP01000001.1"/>
</dbReference>
<accession>A0A315ETP4</accession>
<evidence type="ECO:0000313" key="3">
    <source>
        <dbReference type="Proteomes" id="UP000251341"/>
    </source>
</evidence>
<dbReference type="Gene3D" id="3.30.70.100">
    <property type="match status" value="1"/>
</dbReference>
<dbReference type="AlphaFoldDB" id="A0A315ETP4"/>
<sequence>MNTLELKIEGMTCGKCVKHVKQALGAVPGVDHVEVDLANGRARVDGDLQVRGELLIAALAKEDYTATIATDVVSEQPIQSGAFHSRQTTKGGGCCCG</sequence>
<dbReference type="SUPFAM" id="SSF55008">
    <property type="entry name" value="HMA, heavy metal-associated domain"/>
    <property type="match status" value="1"/>
</dbReference>
<dbReference type="Proteomes" id="UP000251341">
    <property type="component" value="Unassembled WGS sequence"/>
</dbReference>
<evidence type="ECO:0000259" key="1">
    <source>
        <dbReference type="PROSITE" id="PS50846"/>
    </source>
</evidence>
<dbReference type="Pfam" id="PF00403">
    <property type="entry name" value="HMA"/>
    <property type="match status" value="1"/>
</dbReference>
<proteinExistence type="predicted"/>
<gene>
    <name evidence="2" type="ORF">B9Z44_02450</name>
</gene>
<comment type="caution">
    <text evidence="2">The sequence shown here is derived from an EMBL/GenBank/DDBJ whole genome shotgun (WGS) entry which is preliminary data.</text>
</comment>
<dbReference type="CDD" id="cd00371">
    <property type="entry name" value="HMA"/>
    <property type="match status" value="1"/>
</dbReference>
<dbReference type="PROSITE" id="PS50846">
    <property type="entry name" value="HMA_2"/>
    <property type="match status" value="1"/>
</dbReference>
<reference evidence="2 3" key="1">
    <citation type="submission" date="2017-04" db="EMBL/GenBank/DDBJ databases">
        <title>Unexpected and diverse lifestyles within the genus Limnohabitans.</title>
        <authorList>
            <person name="Kasalicky V."/>
            <person name="Mehrshad M."/>
            <person name="Andrei S.-A."/>
            <person name="Salcher M."/>
            <person name="Kratochvilova H."/>
            <person name="Simek K."/>
            <person name="Ghai R."/>
        </authorList>
    </citation>
    <scope>NUCLEOTIDE SEQUENCE [LARGE SCALE GENOMIC DNA]</scope>
    <source>
        <strain evidence="2 3">MWH-C5</strain>
    </source>
</reference>
<dbReference type="EMBL" id="NESP01000001">
    <property type="protein sequence ID" value="PUE60671.1"/>
    <property type="molecule type" value="Genomic_DNA"/>
</dbReference>
<dbReference type="GO" id="GO:0046872">
    <property type="term" value="F:metal ion binding"/>
    <property type="evidence" value="ECO:0007669"/>
    <property type="project" value="InterPro"/>
</dbReference>
<name>A0A315ETP4_9BURK</name>
<organism evidence="2 3">
    <name type="scientific">Limnohabitans curvus</name>
    <dbReference type="NCBI Taxonomy" id="323423"/>
    <lineage>
        <taxon>Bacteria</taxon>
        <taxon>Pseudomonadati</taxon>
        <taxon>Pseudomonadota</taxon>
        <taxon>Betaproteobacteria</taxon>
        <taxon>Burkholderiales</taxon>
        <taxon>Comamonadaceae</taxon>
        <taxon>Limnohabitans</taxon>
    </lineage>
</organism>
<evidence type="ECO:0000313" key="2">
    <source>
        <dbReference type="EMBL" id="PUE60671.1"/>
    </source>
</evidence>
<keyword evidence="3" id="KW-1185">Reference proteome</keyword>
<feature type="domain" description="HMA" evidence="1">
    <location>
        <begin position="2"/>
        <end position="67"/>
    </location>
</feature>
<dbReference type="InterPro" id="IPR036163">
    <property type="entry name" value="HMA_dom_sf"/>
</dbReference>
<dbReference type="InterPro" id="IPR006121">
    <property type="entry name" value="HMA_dom"/>
</dbReference>
<protein>
    <recommendedName>
        <fullName evidence="1">HMA domain-containing protein</fullName>
    </recommendedName>
</protein>